<organism evidence="1 2">
    <name type="scientific">Peronosclerospora sorghi</name>
    <dbReference type="NCBI Taxonomy" id="230839"/>
    <lineage>
        <taxon>Eukaryota</taxon>
        <taxon>Sar</taxon>
        <taxon>Stramenopiles</taxon>
        <taxon>Oomycota</taxon>
        <taxon>Peronosporomycetes</taxon>
        <taxon>Peronosporales</taxon>
        <taxon>Peronosporaceae</taxon>
        <taxon>Peronosclerospora</taxon>
    </lineage>
</organism>
<sequence length="324" mass="37221">MSRGFVSPPPNSMSPMRKSQVVEDDFHLPTVKVASVVSSVRTQRKAVPTFSTFWTPATVAHLVQSSRIFAERLRSAAYLRMIESCDSLLIAWPKFSSDTRGIPWRNSIGCGSAVTSVVSSVPAHYHMFRIVDTSGTIIAVWNTDLHYYDQFNPIILRDEILTKVDVLVGTYTYFMDDYFHKVTNVVNERDLPLTYWFPHSSDAEFVNASFNEYPINNIIFSGKLGSKWYPLCHWLRKYQQNHPDFMDIYHLSGYYVAENQSDIYAFYLRSYRTSIRTTLIFQYVIAKLFEIPSTGALLAMNCDVKILLAALEMKACEHYVGFDR</sequence>
<evidence type="ECO:0000313" key="1">
    <source>
        <dbReference type="EMBL" id="KAI9921188.1"/>
    </source>
</evidence>
<accession>A0ACC0WQN1</accession>
<dbReference type="Proteomes" id="UP001163321">
    <property type="component" value="Chromosome 1"/>
</dbReference>
<keyword evidence="2" id="KW-1185">Reference proteome</keyword>
<evidence type="ECO:0000313" key="2">
    <source>
        <dbReference type="Proteomes" id="UP001163321"/>
    </source>
</evidence>
<reference evidence="1 2" key="1">
    <citation type="journal article" date="2022" name="bioRxiv">
        <title>The genome of the oomycete Peronosclerospora sorghi, a cosmopolitan pathogen of maize and sorghum, is inflated with dispersed pseudogenes.</title>
        <authorList>
            <person name="Fletcher K."/>
            <person name="Martin F."/>
            <person name="Isakeit T."/>
            <person name="Cavanaugh K."/>
            <person name="Magill C."/>
            <person name="Michelmore R."/>
        </authorList>
    </citation>
    <scope>NUCLEOTIDE SEQUENCE [LARGE SCALE GENOMIC DNA]</scope>
    <source>
        <strain evidence="1">P6</strain>
    </source>
</reference>
<dbReference type="EMBL" id="CM047580">
    <property type="protein sequence ID" value="KAI9921188.1"/>
    <property type="molecule type" value="Genomic_DNA"/>
</dbReference>
<gene>
    <name evidence="1" type="ORF">PsorP6_000672</name>
</gene>
<comment type="caution">
    <text evidence="1">The sequence shown here is derived from an EMBL/GenBank/DDBJ whole genome shotgun (WGS) entry which is preliminary data.</text>
</comment>
<protein>
    <submittedName>
        <fullName evidence="1">Uncharacterized protein</fullName>
    </submittedName>
</protein>
<proteinExistence type="predicted"/>
<name>A0ACC0WQN1_9STRA</name>